<accession>A0A5B7HKG5</accession>
<organism evidence="1 2">
    <name type="scientific">Portunus trituberculatus</name>
    <name type="common">Swimming crab</name>
    <name type="synonym">Neptunus trituberculatus</name>
    <dbReference type="NCBI Taxonomy" id="210409"/>
    <lineage>
        <taxon>Eukaryota</taxon>
        <taxon>Metazoa</taxon>
        <taxon>Ecdysozoa</taxon>
        <taxon>Arthropoda</taxon>
        <taxon>Crustacea</taxon>
        <taxon>Multicrustacea</taxon>
        <taxon>Malacostraca</taxon>
        <taxon>Eumalacostraca</taxon>
        <taxon>Eucarida</taxon>
        <taxon>Decapoda</taxon>
        <taxon>Pleocyemata</taxon>
        <taxon>Brachyura</taxon>
        <taxon>Eubrachyura</taxon>
        <taxon>Portunoidea</taxon>
        <taxon>Portunidae</taxon>
        <taxon>Portuninae</taxon>
        <taxon>Portunus</taxon>
    </lineage>
</organism>
<evidence type="ECO:0000313" key="2">
    <source>
        <dbReference type="Proteomes" id="UP000324222"/>
    </source>
</evidence>
<dbReference type="AlphaFoldDB" id="A0A5B7HKG5"/>
<name>A0A5B7HKG5_PORTR</name>
<dbReference type="Proteomes" id="UP000324222">
    <property type="component" value="Unassembled WGS sequence"/>
</dbReference>
<dbReference type="EMBL" id="VSRR010036646">
    <property type="protein sequence ID" value="MPC73361.1"/>
    <property type="molecule type" value="Genomic_DNA"/>
</dbReference>
<sequence>MARLTQVEVACTWHDLQGCGRHVAAVMKVVVWWSRGRVVVVVGKTGGAGRGSIRWVSVKTAAVEEALRTPARGFD</sequence>
<reference evidence="1 2" key="1">
    <citation type="submission" date="2019-05" db="EMBL/GenBank/DDBJ databases">
        <title>Another draft genome of Portunus trituberculatus and its Hox gene families provides insights of decapod evolution.</title>
        <authorList>
            <person name="Jeong J.-H."/>
            <person name="Song I."/>
            <person name="Kim S."/>
            <person name="Choi T."/>
            <person name="Kim D."/>
            <person name="Ryu S."/>
            <person name="Kim W."/>
        </authorList>
    </citation>
    <scope>NUCLEOTIDE SEQUENCE [LARGE SCALE GENOMIC DNA]</scope>
    <source>
        <tissue evidence="1">Muscle</tissue>
    </source>
</reference>
<protein>
    <submittedName>
        <fullName evidence="1">Uncharacterized protein</fullName>
    </submittedName>
</protein>
<comment type="caution">
    <text evidence="1">The sequence shown here is derived from an EMBL/GenBank/DDBJ whole genome shotgun (WGS) entry which is preliminary data.</text>
</comment>
<evidence type="ECO:0000313" key="1">
    <source>
        <dbReference type="EMBL" id="MPC73361.1"/>
    </source>
</evidence>
<gene>
    <name evidence="1" type="ORF">E2C01_067687</name>
</gene>
<proteinExistence type="predicted"/>
<keyword evidence="2" id="KW-1185">Reference proteome</keyword>